<protein>
    <submittedName>
        <fullName evidence="1">Uncharacterized protein</fullName>
    </submittedName>
</protein>
<dbReference type="AlphaFoldDB" id="A0A2D0N0I1"/>
<sequence>MEQILKTIIALCSVGLIASLFSFTGFSFTKAEAIQDEAKRLTVHKFDLVGEKLFNCGQPYSGHFEGRGYYSYPADTLDLECKTKGSTVNFFVQALEVPNRLVIKRNGNTIAFSQWLGCTTDYGPWGGPFCNTESTTLSFTKTNGIYTLHIETLTSTQTDAWEAY</sequence>
<evidence type="ECO:0000313" key="1">
    <source>
        <dbReference type="EMBL" id="PHN01223.1"/>
    </source>
</evidence>
<name>A0A2D0N0I1_FLAN2</name>
<comment type="caution">
    <text evidence="1">The sequence shown here is derived from an EMBL/GenBank/DDBJ whole genome shotgun (WGS) entry which is preliminary data.</text>
</comment>
<organism evidence="1 2">
    <name type="scientific">Flavilitoribacter nigricans (strain ATCC 23147 / DSM 23189 / NBRC 102662 / NCIMB 1420 / SS-2)</name>
    <name type="common">Lewinella nigricans</name>
    <dbReference type="NCBI Taxonomy" id="1122177"/>
    <lineage>
        <taxon>Bacteria</taxon>
        <taxon>Pseudomonadati</taxon>
        <taxon>Bacteroidota</taxon>
        <taxon>Saprospiria</taxon>
        <taxon>Saprospirales</taxon>
        <taxon>Lewinellaceae</taxon>
        <taxon>Flavilitoribacter</taxon>
    </lineage>
</organism>
<evidence type="ECO:0000313" key="2">
    <source>
        <dbReference type="Proteomes" id="UP000223913"/>
    </source>
</evidence>
<proteinExistence type="predicted"/>
<dbReference type="EMBL" id="PDUD01000059">
    <property type="protein sequence ID" value="PHN01223.1"/>
    <property type="molecule type" value="Genomic_DNA"/>
</dbReference>
<reference evidence="1 2" key="1">
    <citation type="submission" date="2017-10" db="EMBL/GenBank/DDBJ databases">
        <title>The draft genome sequence of Lewinella nigricans NBRC 102662.</title>
        <authorList>
            <person name="Wang K."/>
        </authorList>
    </citation>
    <scope>NUCLEOTIDE SEQUENCE [LARGE SCALE GENOMIC DNA]</scope>
    <source>
        <strain evidence="1 2">NBRC 102662</strain>
    </source>
</reference>
<keyword evidence="2" id="KW-1185">Reference proteome</keyword>
<gene>
    <name evidence="1" type="ORF">CRP01_38100</name>
</gene>
<dbReference type="Proteomes" id="UP000223913">
    <property type="component" value="Unassembled WGS sequence"/>
</dbReference>
<dbReference type="RefSeq" id="WP_099155353.1">
    <property type="nucleotide sequence ID" value="NZ_PDUD01000059.1"/>
</dbReference>
<accession>A0A2D0N0I1</accession>